<comment type="caution">
    <text evidence="1">The sequence shown here is derived from an EMBL/GenBank/DDBJ whole genome shotgun (WGS) entry which is preliminary data.</text>
</comment>
<organism evidence="1 2">
    <name type="scientific">Ectobacillus funiculus</name>
    <dbReference type="NCBI Taxonomy" id="137993"/>
    <lineage>
        <taxon>Bacteria</taxon>
        <taxon>Bacillati</taxon>
        <taxon>Bacillota</taxon>
        <taxon>Bacilli</taxon>
        <taxon>Bacillales</taxon>
        <taxon>Bacillaceae</taxon>
        <taxon>Ectobacillus</taxon>
    </lineage>
</organism>
<gene>
    <name evidence="1" type="ORF">ACFFMS_28370</name>
</gene>
<dbReference type="Proteomes" id="UP001589609">
    <property type="component" value="Unassembled WGS sequence"/>
</dbReference>
<name>A0ABV5WNF9_9BACI</name>
<accession>A0ABV5WNF9</accession>
<dbReference type="GO" id="GO:0016853">
    <property type="term" value="F:isomerase activity"/>
    <property type="evidence" value="ECO:0007669"/>
    <property type="project" value="UniProtKB-KW"/>
</dbReference>
<dbReference type="RefSeq" id="WP_379952119.1">
    <property type="nucleotide sequence ID" value="NZ_JBHMAF010000196.1"/>
</dbReference>
<reference evidence="1 2" key="1">
    <citation type="submission" date="2024-09" db="EMBL/GenBank/DDBJ databases">
        <authorList>
            <person name="Sun Q."/>
            <person name="Mori K."/>
        </authorList>
    </citation>
    <scope>NUCLEOTIDE SEQUENCE [LARGE SCALE GENOMIC DNA]</scope>
    <source>
        <strain evidence="1 2">JCM 11201</strain>
    </source>
</reference>
<evidence type="ECO:0000313" key="1">
    <source>
        <dbReference type="EMBL" id="MFB9762144.1"/>
    </source>
</evidence>
<sequence>MTNEILLINGNVKFSITLDPSVWIFDDRKVDLCTYFNEPRLEQNQLEQYTKSAAEHWDREIREGAAFPPIQRSVTKFEKEKMITGTFAMPLHPFLQNAEINEGAHAVEIHTETKVYTLTLQDAMEAILGFSKDGKPLREDGPVHLYFGDGSNVNNPIVQVRRFTVL</sequence>
<evidence type="ECO:0000313" key="2">
    <source>
        <dbReference type="Proteomes" id="UP001589609"/>
    </source>
</evidence>
<keyword evidence="1" id="KW-0413">Isomerase</keyword>
<proteinExistence type="predicted"/>
<protein>
    <submittedName>
        <fullName evidence="1">Peptidyl-prolyl cis-trans isomerase</fullName>
    </submittedName>
</protein>
<dbReference type="EMBL" id="JBHMAF010000196">
    <property type="protein sequence ID" value="MFB9762144.1"/>
    <property type="molecule type" value="Genomic_DNA"/>
</dbReference>
<keyword evidence="2" id="KW-1185">Reference proteome</keyword>